<dbReference type="Pfam" id="PF12698">
    <property type="entry name" value="ABC2_membrane_3"/>
    <property type="match status" value="1"/>
</dbReference>
<organism evidence="8 9">
    <name type="scientific">Paenibacillus lemnae</name>
    <dbReference type="NCBI Taxonomy" id="1330551"/>
    <lineage>
        <taxon>Bacteria</taxon>
        <taxon>Bacillati</taxon>
        <taxon>Bacillota</taxon>
        <taxon>Bacilli</taxon>
        <taxon>Bacillales</taxon>
        <taxon>Paenibacillaceae</taxon>
        <taxon>Paenibacillus</taxon>
    </lineage>
</organism>
<feature type="transmembrane region" description="Helical" evidence="6">
    <location>
        <begin position="197"/>
        <end position="219"/>
    </location>
</feature>
<evidence type="ECO:0000256" key="4">
    <source>
        <dbReference type="ARBA" id="ARBA00022989"/>
    </source>
</evidence>
<name>A0A848M8U2_PAELE</name>
<evidence type="ECO:0000256" key="5">
    <source>
        <dbReference type="ARBA" id="ARBA00023136"/>
    </source>
</evidence>
<keyword evidence="9" id="KW-1185">Reference proteome</keyword>
<dbReference type="AlphaFoldDB" id="A0A848M8U2"/>
<keyword evidence="5 6" id="KW-0472">Membrane</keyword>
<dbReference type="InterPro" id="IPR051449">
    <property type="entry name" value="ABC-2_transporter_component"/>
</dbReference>
<feature type="transmembrane region" description="Helical" evidence="6">
    <location>
        <begin position="303"/>
        <end position="324"/>
    </location>
</feature>
<evidence type="ECO:0000259" key="7">
    <source>
        <dbReference type="Pfam" id="PF12698"/>
    </source>
</evidence>
<dbReference type="GO" id="GO:0140359">
    <property type="term" value="F:ABC-type transporter activity"/>
    <property type="evidence" value="ECO:0007669"/>
    <property type="project" value="InterPro"/>
</dbReference>
<protein>
    <submittedName>
        <fullName evidence="8">ABC transporter permease</fullName>
    </submittedName>
</protein>
<evidence type="ECO:0000313" key="9">
    <source>
        <dbReference type="Proteomes" id="UP000565468"/>
    </source>
</evidence>
<evidence type="ECO:0000256" key="2">
    <source>
        <dbReference type="ARBA" id="ARBA00022475"/>
    </source>
</evidence>
<keyword evidence="4 6" id="KW-1133">Transmembrane helix</keyword>
<keyword evidence="3 6" id="KW-0812">Transmembrane</keyword>
<dbReference type="Proteomes" id="UP000565468">
    <property type="component" value="Unassembled WGS sequence"/>
</dbReference>
<dbReference type="PANTHER" id="PTHR30294:SF29">
    <property type="entry name" value="MULTIDRUG ABC TRANSPORTER PERMEASE YBHS-RELATED"/>
    <property type="match status" value="1"/>
</dbReference>
<dbReference type="RefSeq" id="WP_169505467.1">
    <property type="nucleotide sequence ID" value="NZ_JABBPN010000011.1"/>
</dbReference>
<feature type="transmembrane region" description="Helical" evidence="6">
    <location>
        <begin position="20"/>
        <end position="43"/>
    </location>
</feature>
<feature type="transmembrane region" description="Helical" evidence="6">
    <location>
        <begin position="359"/>
        <end position="382"/>
    </location>
</feature>
<sequence length="391" mass="41942">MNIRTIAWYELKRLSRHRTVLFNLFLLPMLLIFILGTALSSFFGAAEDVELKPLSTGLVISGSTGDLPASFEAFIENPEIASMLNLERSLTRAEAESRLRSGELEFVVVVPDHLDDRMFSGGSAELELLLGKDSVQNLVGESLFGSYMDEANSRQALFMTAAAEGQGGDSVSITERPAYVNAGQLGGQGESYSAVQYYAASMMIMFLLNSGMMVSSSLYSEKEDHTLYRLQSMPLSGREIFGGKILGCSLITFAQAGIIILGSNLLYGVNWGNHVWLLILVCVLISIASMTIAAVVSLMTSSAATASGIIQAVIIAMTFLSGGFTPLPVDIIRTLGEFTVNHWALQGILRMMLGAGTSEVLACVGILGAISLGLTAAALIVYRKVGYSYHA</sequence>
<proteinExistence type="predicted"/>
<gene>
    <name evidence="8" type="ORF">HII30_12945</name>
</gene>
<dbReference type="EMBL" id="JABBPN010000011">
    <property type="protein sequence ID" value="NMO96679.1"/>
    <property type="molecule type" value="Genomic_DNA"/>
</dbReference>
<feature type="transmembrane region" description="Helical" evidence="6">
    <location>
        <begin position="275"/>
        <end position="296"/>
    </location>
</feature>
<accession>A0A848M8U2</accession>
<feature type="transmembrane region" description="Helical" evidence="6">
    <location>
        <begin position="240"/>
        <end position="263"/>
    </location>
</feature>
<dbReference type="GO" id="GO:0005886">
    <property type="term" value="C:plasma membrane"/>
    <property type="evidence" value="ECO:0007669"/>
    <property type="project" value="UniProtKB-SubCell"/>
</dbReference>
<feature type="domain" description="ABC-2 type transporter transmembrane" evidence="7">
    <location>
        <begin position="20"/>
        <end position="380"/>
    </location>
</feature>
<keyword evidence="2" id="KW-1003">Cell membrane</keyword>
<comment type="subcellular location">
    <subcellularLocation>
        <location evidence="1">Cell membrane</location>
        <topology evidence="1">Multi-pass membrane protein</topology>
    </subcellularLocation>
</comment>
<evidence type="ECO:0000256" key="1">
    <source>
        <dbReference type="ARBA" id="ARBA00004651"/>
    </source>
</evidence>
<dbReference type="InterPro" id="IPR013525">
    <property type="entry name" value="ABC2_TM"/>
</dbReference>
<evidence type="ECO:0000313" key="8">
    <source>
        <dbReference type="EMBL" id="NMO96679.1"/>
    </source>
</evidence>
<evidence type="ECO:0000256" key="3">
    <source>
        <dbReference type="ARBA" id="ARBA00022692"/>
    </source>
</evidence>
<dbReference type="PANTHER" id="PTHR30294">
    <property type="entry name" value="MEMBRANE COMPONENT OF ABC TRANSPORTER YHHJ-RELATED"/>
    <property type="match status" value="1"/>
</dbReference>
<evidence type="ECO:0000256" key="6">
    <source>
        <dbReference type="SAM" id="Phobius"/>
    </source>
</evidence>
<reference evidence="8 9" key="1">
    <citation type="submission" date="2020-04" db="EMBL/GenBank/DDBJ databases">
        <title>Paenibacillus algicola sp. nov., a novel marine bacterium producing alginate lyase.</title>
        <authorList>
            <person name="Huang H."/>
        </authorList>
    </citation>
    <scope>NUCLEOTIDE SEQUENCE [LARGE SCALE GENOMIC DNA]</scope>
    <source>
        <strain evidence="8 9">L7-75</strain>
    </source>
</reference>
<comment type="caution">
    <text evidence="8">The sequence shown here is derived from an EMBL/GenBank/DDBJ whole genome shotgun (WGS) entry which is preliminary data.</text>
</comment>